<evidence type="ECO:0008006" key="3">
    <source>
        <dbReference type="Google" id="ProtNLM"/>
    </source>
</evidence>
<dbReference type="EMBL" id="JAUHJS010000008">
    <property type="protein sequence ID" value="MDN4166672.1"/>
    <property type="molecule type" value="Genomic_DNA"/>
</dbReference>
<reference evidence="1" key="1">
    <citation type="submission" date="2023-06" db="EMBL/GenBank/DDBJ databases">
        <title>Cytophagales bacterium Strain LB-30, isolated from soil.</title>
        <authorList>
            <person name="Liu B."/>
        </authorList>
    </citation>
    <scope>NUCLEOTIDE SEQUENCE</scope>
    <source>
        <strain evidence="1">LB-30</strain>
    </source>
</reference>
<proteinExistence type="predicted"/>
<organism evidence="1 2">
    <name type="scientific">Shiella aurantiaca</name>
    <dbReference type="NCBI Taxonomy" id="3058365"/>
    <lineage>
        <taxon>Bacteria</taxon>
        <taxon>Pseudomonadati</taxon>
        <taxon>Bacteroidota</taxon>
        <taxon>Cytophagia</taxon>
        <taxon>Cytophagales</taxon>
        <taxon>Shiellaceae</taxon>
        <taxon>Shiella</taxon>
    </lineage>
</organism>
<dbReference type="Proteomes" id="UP001168552">
    <property type="component" value="Unassembled WGS sequence"/>
</dbReference>
<comment type="caution">
    <text evidence="1">The sequence shown here is derived from an EMBL/GenBank/DDBJ whole genome shotgun (WGS) entry which is preliminary data.</text>
</comment>
<name>A0ABT8F868_9BACT</name>
<accession>A0ABT8F868</accession>
<sequence length="129" mass="15330">MDDQNQCPECGEKLVGRADKRFCSDQCRSLFNNKSRKKHELTILSINKILRKNRKILHDLNPIGLTTLRREVLVLQGFNFSFYTHQFRTNQGSVYYFCYEYGYLLMPDEKISIVTWQDYMNRSIKGISF</sequence>
<evidence type="ECO:0000313" key="1">
    <source>
        <dbReference type="EMBL" id="MDN4166672.1"/>
    </source>
</evidence>
<evidence type="ECO:0000313" key="2">
    <source>
        <dbReference type="Proteomes" id="UP001168552"/>
    </source>
</evidence>
<protein>
    <recommendedName>
        <fullName evidence="3">DUF2116 family Zn-ribbon domain-containing protein</fullName>
    </recommendedName>
</protein>
<dbReference type="RefSeq" id="WP_320005210.1">
    <property type="nucleotide sequence ID" value="NZ_JAUHJS010000008.1"/>
</dbReference>
<keyword evidence="2" id="KW-1185">Reference proteome</keyword>
<gene>
    <name evidence="1" type="ORF">QWY31_14270</name>
</gene>